<name>A0A7X0UD99_9BURK</name>
<dbReference type="InterPro" id="IPR011990">
    <property type="entry name" value="TPR-like_helical_dom_sf"/>
</dbReference>
<dbReference type="SUPFAM" id="SSF48452">
    <property type="entry name" value="TPR-like"/>
    <property type="match status" value="1"/>
</dbReference>
<accession>A0A7X0UD99</accession>
<proteinExistence type="predicted"/>
<organism evidence="2 3">
    <name type="scientific">Acidovorax soli</name>
    <dbReference type="NCBI Taxonomy" id="592050"/>
    <lineage>
        <taxon>Bacteria</taxon>
        <taxon>Pseudomonadati</taxon>
        <taxon>Pseudomonadota</taxon>
        <taxon>Betaproteobacteria</taxon>
        <taxon>Burkholderiales</taxon>
        <taxon>Comamonadaceae</taxon>
        <taxon>Acidovorax</taxon>
    </lineage>
</organism>
<keyword evidence="3" id="KW-1185">Reference proteome</keyword>
<comment type="caution">
    <text evidence="2">The sequence shown here is derived from an EMBL/GenBank/DDBJ whole genome shotgun (WGS) entry which is preliminary data.</text>
</comment>
<protein>
    <submittedName>
        <fullName evidence="2">Tetratricopeptide (TPR) repeat protein</fullName>
    </submittedName>
</protein>
<dbReference type="NCBIfam" id="NF047558">
    <property type="entry name" value="TPR_END_plus"/>
    <property type="match status" value="1"/>
</dbReference>
<sequence>MSQPVALIARVPLTEADFKKFLRSKAAGLLADCIADELMRPSNAYPVFRYLKPEQALFAFFYFNHGNAAFLRESREWQALQQLAAHADGPGGFVLHSLDALNLFDDTVAAYQVVDGRCMETPLAQVHGLDQPAFLKECQKHFFRATEVHFALQLPKGRIVDKSIAKRSLARVEAQRIERLADRLHEASFVQPMHLFGDYFFNGQCVYHKAGDITPLPEIDAASFRPAAWGGTDARHAVVARQVLQVDAASFRMLQKGETEFYKDQAQVFSTDFHGEAQWPRQLRRMPQADAPSFKLRGDFLAEDAHHFYFRGKVVPRADIGTCRVEPAGYFHDLKLLVGEHAVYLGADRLPLDAASFRLEHDLPVEGTGIAFVNAYVVGDASGRYLLDREHLPTGRFGGVRLTPVADLAAAQALLAQVAQVYRERNEPRQGRPSMPASASPDDRAASGAYADLFARWAGEHFDAEYARDRLDADGALYRDVNNYFHALFQLGRPAEVIAFYPRIEATAWLNPYLFHHTACSYAALGRVQEALQEVRRAVDYRYPHLDRLWQDPDLSVLHQHPDFQAMAEQARQTSTPQASPQLLDSILEMPPIDGQHGTRSLGGFLRRLALGTSFAPGANVQDPVRDNKLRQVFTRYLNHHLVEGTASRSYARNSPNQGDFYLAYREHPYLHPLAHWKRFEGTYAAAHSYANIVDANAIVAAAQSLLPTLKAAVAAAQAAGDAEVLADIARERECNGFFRHVMAQG</sequence>
<gene>
    <name evidence="2" type="ORF">HNP48_006998</name>
</gene>
<dbReference type="EMBL" id="JACHLK010000034">
    <property type="protein sequence ID" value="MBB6564271.1"/>
    <property type="molecule type" value="Genomic_DNA"/>
</dbReference>
<reference evidence="2 3" key="1">
    <citation type="submission" date="2020-08" db="EMBL/GenBank/DDBJ databases">
        <title>Functional genomics of gut bacteria from endangered species of beetles.</title>
        <authorList>
            <person name="Carlos-Shanley C."/>
        </authorList>
    </citation>
    <scope>NUCLEOTIDE SEQUENCE [LARGE SCALE GENOMIC DNA]</scope>
    <source>
        <strain evidence="2 3">S00198</strain>
    </source>
</reference>
<feature type="region of interest" description="Disordered" evidence="1">
    <location>
        <begin position="424"/>
        <end position="444"/>
    </location>
</feature>
<dbReference type="Proteomes" id="UP000575083">
    <property type="component" value="Unassembled WGS sequence"/>
</dbReference>
<dbReference type="RefSeq" id="WP_184866139.1">
    <property type="nucleotide sequence ID" value="NZ_JACHLK010000034.1"/>
</dbReference>
<evidence type="ECO:0000313" key="3">
    <source>
        <dbReference type="Proteomes" id="UP000575083"/>
    </source>
</evidence>
<dbReference type="AlphaFoldDB" id="A0A7X0UD99"/>
<evidence type="ECO:0000256" key="1">
    <source>
        <dbReference type="SAM" id="MobiDB-lite"/>
    </source>
</evidence>
<evidence type="ECO:0000313" key="2">
    <source>
        <dbReference type="EMBL" id="MBB6564271.1"/>
    </source>
</evidence>